<accession>I1YL74</accession>
<dbReference type="STRING" id="754477.Q7C_2546"/>
<feature type="domain" description="SGNH hydrolase-type esterase" evidence="2">
    <location>
        <begin position="34"/>
        <end position="191"/>
    </location>
</feature>
<organism evidence="3 4">
    <name type="scientific">Methylophaga frappieri (strain ATCC BAA-2434 / DSM 25690 / JAM7)</name>
    <dbReference type="NCBI Taxonomy" id="754477"/>
    <lineage>
        <taxon>Bacteria</taxon>
        <taxon>Pseudomonadati</taxon>
        <taxon>Pseudomonadota</taxon>
        <taxon>Gammaproteobacteria</taxon>
        <taxon>Thiotrichales</taxon>
        <taxon>Piscirickettsiaceae</taxon>
        <taxon>Methylophaga</taxon>
    </lineage>
</organism>
<keyword evidence="1" id="KW-0732">Signal</keyword>
<dbReference type="PATRIC" id="fig|754477.3.peg.2500"/>
<dbReference type="eggNOG" id="COG2755">
    <property type="taxonomic scope" value="Bacteria"/>
</dbReference>
<keyword evidence="3" id="KW-0378">Hydrolase</keyword>
<feature type="chain" id="PRO_5003654065" evidence="1">
    <location>
        <begin position="22"/>
        <end position="209"/>
    </location>
</feature>
<protein>
    <submittedName>
        <fullName evidence="3">Arylesterase</fullName>
        <ecNumber evidence="3">3.1.1.2</ecNumber>
    </submittedName>
</protein>
<dbReference type="EMBL" id="CP003380">
    <property type="protein sequence ID" value="AFJ03667.1"/>
    <property type="molecule type" value="Genomic_DNA"/>
</dbReference>
<reference evidence="3 4" key="1">
    <citation type="journal article" date="2012" name="J. Bacteriol.">
        <title>Complete genome sequences of Methylophaga sp. strain JAM1 and Methylophaga sp. strain JAM7.</title>
        <authorList>
            <person name="Villeneuve C."/>
            <person name="Martineau C."/>
            <person name="Mauffrey F."/>
            <person name="Villemur R."/>
        </authorList>
    </citation>
    <scope>NUCLEOTIDE SEQUENCE [LARGE SCALE GENOMIC DNA]</scope>
    <source>
        <strain evidence="3 4">JAM7</strain>
    </source>
</reference>
<dbReference type="InterPro" id="IPR013830">
    <property type="entry name" value="SGNH_hydro"/>
</dbReference>
<dbReference type="Pfam" id="PF13472">
    <property type="entry name" value="Lipase_GDSL_2"/>
    <property type="match status" value="1"/>
</dbReference>
<dbReference type="Gene3D" id="3.40.50.1110">
    <property type="entry name" value="SGNH hydrolase"/>
    <property type="match status" value="1"/>
</dbReference>
<proteinExistence type="predicted"/>
<dbReference type="PANTHER" id="PTHR30383:SF24">
    <property type="entry name" value="THIOESTERASE 1_PROTEASE 1_LYSOPHOSPHOLIPASE L1"/>
    <property type="match status" value="1"/>
</dbReference>
<evidence type="ECO:0000313" key="4">
    <source>
        <dbReference type="Proteomes" id="UP000009145"/>
    </source>
</evidence>
<dbReference type="SUPFAM" id="SSF52266">
    <property type="entry name" value="SGNH hydrolase"/>
    <property type="match status" value="1"/>
</dbReference>
<dbReference type="InterPro" id="IPR036514">
    <property type="entry name" value="SGNH_hydro_sf"/>
</dbReference>
<dbReference type="CDD" id="cd01822">
    <property type="entry name" value="Lysophospholipase_L1_like"/>
    <property type="match status" value="1"/>
</dbReference>
<dbReference type="RefSeq" id="WP_014705085.1">
    <property type="nucleotide sequence ID" value="NC_017856.1"/>
</dbReference>
<dbReference type="PANTHER" id="PTHR30383">
    <property type="entry name" value="THIOESTERASE 1/PROTEASE 1/LYSOPHOSPHOLIPASE L1"/>
    <property type="match status" value="1"/>
</dbReference>
<evidence type="ECO:0000256" key="1">
    <source>
        <dbReference type="SAM" id="SignalP"/>
    </source>
</evidence>
<dbReference type="GO" id="GO:0004064">
    <property type="term" value="F:arylesterase activity"/>
    <property type="evidence" value="ECO:0007669"/>
    <property type="project" value="UniProtKB-EC"/>
</dbReference>
<gene>
    <name evidence="3" type="ordered locus">Q7C_2546</name>
</gene>
<keyword evidence="4" id="KW-1185">Reference proteome</keyword>
<dbReference type="AlphaFoldDB" id="I1YL74"/>
<dbReference type="Proteomes" id="UP000009145">
    <property type="component" value="Chromosome"/>
</dbReference>
<dbReference type="EC" id="3.1.1.2" evidence="3"/>
<dbReference type="GO" id="GO:0004622">
    <property type="term" value="F:phosphatidylcholine lysophospholipase activity"/>
    <property type="evidence" value="ECO:0007669"/>
    <property type="project" value="TreeGrafter"/>
</dbReference>
<feature type="signal peptide" evidence="1">
    <location>
        <begin position="1"/>
        <end position="21"/>
    </location>
</feature>
<dbReference type="HOGENOM" id="CLU_051180_3_0_6"/>
<sequence length="209" mass="23011" precursor="true">MVQSLKKFVALLFFTSAMLIAQTNAAASEKTLLVMGDSLSAYYGMSKKAGWVNLLRDRLQQHDTDWQVINASISGETTDGGQRRLPDLLAKHQPQIVIIALGANDGLRGFPPPQIQSRLADMIRQSQSSAGVILLGIELPPNYGPVYTQAFRQVYQDLSDTYQIGLLPFMLDGIYDQPGMMQSDGLHPSDKAQPLILDLVWPLVSPLIN</sequence>
<dbReference type="InterPro" id="IPR051532">
    <property type="entry name" value="Ester_Hydrolysis_Enzymes"/>
</dbReference>
<name>I1YL74_METFJ</name>
<evidence type="ECO:0000259" key="2">
    <source>
        <dbReference type="Pfam" id="PF13472"/>
    </source>
</evidence>
<evidence type="ECO:0000313" key="3">
    <source>
        <dbReference type="EMBL" id="AFJ03667.1"/>
    </source>
</evidence>
<dbReference type="KEGG" id="mec:Q7C_2546"/>